<dbReference type="EMBL" id="CADCSY010000005">
    <property type="protein sequence ID" value="CAA9210252.1"/>
    <property type="molecule type" value="Genomic_DNA"/>
</dbReference>
<keyword evidence="1" id="KW-0472">Membrane</keyword>
<keyword evidence="1" id="KW-1133">Transmembrane helix</keyword>
<gene>
    <name evidence="2" type="ORF">AVDCRST_MAG20-163</name>
</gene>
<reference evidence="2" key="1">
    <citation type="submission" date="2020-02" db="EMBL/GenBank/DDBJ databases">
        <authorList>
            <person name="Meier V. D."/>
        </authorList>
    </citation>
    <scope>NUCLEOTIDE SEQUENCE</scope>
    <source>
        <strain evidence="2">AVDCRST_MAG20</strain>
    </source>
</reference>
<feature type="transmembrane region" description="Helical" evidence="1">
    <location>
        <begin position="45"/>
        <end position="64"/>
    </location>
</feature>
<proteinExistence type="predicted"/>
<feature type="transmembrane region" description="Helical" evidence="1">
    <location>
        <begin position="120"/>
        <end position="138"/>
    </location>
</feature>
<evidence type="ECO:0000313" key="2">
    <source>
        <dbReference type="EMBL" id="CAA9210252.1"/>
    </source>
</evidence>
<protein>
    <submittedName>
        <fullName evidence="2">Uncharacterized protein</fullName>
    </submittedName>
</protein>
<accession>A0A6J4H0R2</accession>
<evidence type="ECO:0000256" key="1">
    <source>
        <dbReference type="SAM" id="Phobius"/>
    </source>
</evidence>
<dbReference type="AlphaFoldDB" id="A0A6J4H0R2"/>
<name>A0A6J4H0R2_9ACTN</name>
<organism evidence="2">
    <name type="scientific">uncultured Acidimicrobiales bacterium</name>
    <dbReference type="NCBI Taxonomy" id="310071"/>
    <lineage>
        <taxon>Bacteria</taxon>
        <taxon>Bacillati</taxon>
        <taxon>Actinomycetota</taxon>
        <taxon>Acidimicrobiia</taxon>
        <taxon>Acidimicrobiales</taxon>
        <taxon>environmental samples</taxon>
    </lineage>
</organism>
<keyword evidence="1" id="KW-0812">Transmembrane</keyword>
<sequence length="182" mass="18974">MAEAVVFVDDAVLGLLPPVCTKKGTPTGSRLRVVEEVGRSNRLGILWLLVLAGPLGWLVLLALASRDTGERLAVELPLSDAAYAELGAARSLRNRALACGVAVTLALLLLTGWAQLGTAGLVLVIGAGLATVVGTMVGEWRLGRASVGVSLDASRRWVTLDGVHPGFAGACREHRLRHVADA</sequence>
<feature type="transmembrane region" description="Helical" evidence="1">
    <location>
        <begin position="96"/>
        <end position="114"/>
    </location>
</feature>